<keyword evidence="4" id="KW-0238">DNA-binding</keyword>
<sequence>MNIVIIEDETSVAQNLSDLLYEINPEIRILVVLETVKASIKWFEQNQAPDIALFDIKIADGSSFEILEKVPLNFPIIFTTAYDEYALKAFKYNSIDYLLKPINKSDLEKAISKFKNLYTRDKAILHNNSKLLKAITEINCSDQIKKYKKSFLVNYRDQLIPLETSEIAYFYLENHITYCVTLYHKMYQVSSSLEKIQSQLDPSFFFRVNRQFIVSKPAIKSVQVCTNRKLKLAVIPEHSSNITISKLKGSTFKKWMKL</sequence>
<feature type="modified residue" description="4-aspartylphosphate" evidence="1">
    <location>
        <position position="55"/>
    </location>
</feature>
<dbReference type="PANTHER" id="PTHR37299">
    <property type="entry name" value="TRANSCRIPTIONAL REGULATOR-RELATED"/>
    <property type="match status" value="1"/>
</dbReference>
<evidence type="ECO:0000313" key="4">
    <source>
        <dbReference type="EMBL" id="MDT7831796.1"/>
    </source>
</evidence>
<evidence type="ECO:0000259" key="3">
    <source>
        <dbReference type="PROSITE" id="PS50930"/>
    </source>
</evidence>
<dbReference type="Pfam" id="PF00072">
    <property type="entry name" value="Response_reg"/>
    <property type="match status" value="1"/>
</dbReference>
<dbReference type="EMBL" id="JAVTTO010000002">
    <property type="protein sequence ID" value="MDT7831796.1"/>
    <property type="molecule type" value="Genomic_DNA"/>
</dbReference>
<evidence type="ECO:0000313" key="5">
    <source>
        <dbReference type="Proteomes" id="UP001257277"/>
    </source>
</evidence>
<dbReference type="InterPro" id="IPR007492">
    <property type="entry name" value="LytTR_DNA-bd_dom"/>
</dbReference>
<dbReference type="Gene3D" id="3.40.50.2300">
    <property type="match status" value="1"/>
</dbReference>
<organism evidence="4 5">
    <name type="scientific">Asprobacillus argus</name>
    <dbReference type="NCBI Taxonomy" id="3076534"/>
    <lineage>
        <taxon>Bacteria</taxon>
        <taxon>Pseudomonadati</taxon>
        <taxon>Bacteroidota</taxon>
        <taxon>Flavobacteriia</taxon>
        <taxon>Flavobacteriales</taxon>
        <taxon>Flavobacteriaceae</taxon>
        <taxon>Asprobacillus</taxon>
    </lineage>
</organism>
<accession>A0ABU3LES5</accession>
<dbReference type="SMART" id="SM00850">
    <property type="entry name" value="LytTR"/>
    <property type="match status" value="1"/>
</dbReference>
<dbReference type="PANTHER" id="PTHR37299:SF1">
    <property type="entry name" value="STAGE 0 SPORULATION PROTEIN A HOMOLOG"/>
    <property type="match status" value="1"/>
</dbReference>
<dbReference type="GO" id="GO:0003677">
    <property type="term" value="F:DNA binding"/>
    <property type="evidence" value="ECO:0007669"/>
    <property type="project" value="UniProtKB-KW"/>
</dbReference>
<name>A0ABU3LES5_9FLAO</name>
<dbReference type="InterPro" id="IPR046947">
    <property type="entry name" value="LytR-like"/>
</dbReference>
<protein>
    <submittedName>
        <fullName evidence="4">LytTR family DNA-binding domain-containing protein</fullName>
    </submittedName>
</protein>
<proteinExistence type="predicted"/>
<dbReference type="PROSITE" id="PS50110">
    <property type="entry name" value="RESPONSE_REGULATORY"/>
    <property type="match status" value="1"/>
</dbReference>
<dbReference type="SMART" id="SM00448">
    <property type="entry name" value="REC"/>
    <property type="match status" value="1"/>
</dbReference>
<dbReference type="InterPro" id="IPR001789">
    <property type="entry name" value="Sig_transdc_resp-reg_receiver"/>
</dbReference>
<dbReference type="RefSeq" id="WP_349241052.1">
    <property type="nucleotide sequence ID" value="NZ_JAVTTO010000002.1"/>
</dbReference>
<dbReference type="PROSITE" id="PS50930">
    <property type="entry name" value="HTH_LYTTR"/>
    <property type="match status" value="1"/>
</dbReference>
<keyword evidence="5" id="KW-1185">Reference proteome</keyword>
<dbReference type="Pfam" id="PF04397">
    <property type="entry name" value="LytTR"/>
    <property type="match status" value="1"/>
</dbReference>
<evidence type="ECO:0000256" key="1">
    <source>
        <dbReference type="PROSITE-ProRule" id="PRU00169"/>
    </source>
</evidence>
<feature type="domain" description="HTH LytTR-type" evidence="3">
    <location>
        <begin position="151"/>
        <end position="223"/>
    </location>
</feature>
<comment type="caution">
    <text evidence="4">The sequence shown here is derived from an EMBL/GenBank/DDBJ whole genome shotgun (WGS) entry which is preliminary data.</text>
</comment>
<dbReference type="SUPFAM" id="SSF52172">
    <property type="entry name" value="CheY-like"/>
    <property type="match status" value="1"/>
</dbReference>
<dbReference type="Gene3D" id="2.40.50.1020">
    <property type="entry name" value="LytTr DNA-binding domain"/>
    <property type="match status" value="1"/>
</dbReference>
<gene>
    <name evidence="4" type="ORF">RQM59_05355</name>
</gene>
<evidence type="ECO:0000259" key="2">
    <source>
        <dbReference type="PROSITE" id="PS50110"/>
    </source>
</evidence>
<dbReference type="InterPro" id="IPR011006">
    <property type="entry name" value="CheY-like_superfamily"/>
</dbReference>
<keyword evidence="1" id="KW-0597">Phosphoprotein</keyword>
<dbReference type="Proteomes" id="UP001257277">
    <property type="component" value="Unassembled WGS sequence"/>
</dbReference>
<reference evidence="4 5" key="1">
    <citation type="submission" date="2023-09" db="EMBL/GenBank/DDBJ databases">
        <title>Novel taxa isolated from Blanes Bay.</title>
        <authorList>
            <person name="Rey-Velasco X."/>
            <person name="Lucena T."/>
        </authorList>
    </citation>
    <scope>NUCLEOTIDE SEQUENCE [LARGE SCALE GENOMIC DNA]</scope>
    <source>
        <strain evidence="4 5">S356</strain>
    </source>
</reference>
<feature type="domain" description="Response regulatory" evidence="2">
    <location>
        <begin position="2"/>
        <end position="115"/>
    </location>
</feature>